<reference evidence="3" key="2">
    <citation type="submission" date="2023-11" db="UniProtKB">
        <authorList>
            <consortium name="WormBaseParasite"/>
        </authorList>
    </citation>
    <scope>IDENTIFICATION</scope>
</reference>
<keyword evidence="1" id="KW-0472">Membrane</keyword>
<sequence length="501" mass="57015">MITSWECLAKLLVPCEILIVIKLVFCLVSFSDFYPSLSSLPSILNEVILSSPITVFSLFLFMNWASYYTYLIVYIMISSSSVYSDVYKLFHFGISYQVPLTLDNVELFIYTYTSTLYFLKLLNPDESSFGIISCLLMFCSLRLHRFVVCWLTLRLSNNPFIRLMLDTHLLFSLAAYSLYLLWLFSMCFYFASYIVTGITTFIPNTILCTSIFLLLVHVHLILTDVKLFILPMKINLKYFNKKISSLFLSIEIINFILILAYTSWKFYLSETSLIHLGYAEISSHVIFLTVIFCLLYIYEKLLPLIQLELFGIDNTTNTTSFSSISSTLSSNYCSLCSLPLFRPIILPSSVTSNSKNDCQHLLHTECLKVLELISFPCLRCCADSCIFLQDNNNVVSEGFDNYNAYSDDSNSSSFIEDSSTSSSVYDDKDVDLSVYLNLDQLNGGKIGRTLRRLDGSGSSSSTLSLSSSLSSSFQYPASMISDSRDWSYDHYLNYESDISNL</sequence>
<feature type="transmembrane region" description="Helical" evidence="1">
    <location>
        <begin position="243"/>
        <end position="264"/>
    </location>
</feature>
<dbReference type="Proteomes" id="UP000050795">
    <property type="component" value="Unassembled WGS sequence"/>
</dbReference>
<feature type="transmembrane region" description="Helical" evidence="1">
    <location>
        <begin position="276"/>
        <end position="298"/>
    </location>
</feature>
<name>A0AA85KLB6_TRIRE</name>
<feature type="transmembrane region" description="Helical" evidence="1">
    <location>
        <begin position="129"/>
        <end position="153"/>
    </location>
</feature>
<reference evidence="2" key="1">
    <citation type="submission" date="2022-06" db="EMBL/GenBank/DDBJ databases">
        <authorList>
            <person name="Berger JAMES D."/>
            <person name="Berger JAMES D."/>
        </authorList>
    </citation>
    <scope>NUCLEOTIDE SEQUENCE [LARGE SCALE GENOMIC DNA]</scope>
</reference>
<evidence type="ECO:0000256" key="1">
    <source>
        <dbReference type="SAM" id="Phobius"/>
    </source>
</evidence>
<feature type="transmembrane region" description="Helical" evidence="1">
    <location>
        <begin position="53"/>
        <end position="77"/>
    </location>
</feature>
<evidence type="ECO:0000313" key="3">
    <source>
        <dbReference type="WBParaSite" id="TREG1_86030.1"/>
    </source>
</evidence>
<feature type="transmembrane region" description="Helical" evidence="1">
    <location>
        <begin position="201"/>
        <end position="222"/>
    </location>
</feature>
<evidence type="ECO:0000313" key="2">
    <source>
        <dbReference type="Proteomes" id="UP000050795"/>
    </source>
</evidence>
<keyword evidence="1" id="KW-1133">Transmembrane helix</keyword>
<keyword evidence="1" id="KW-0812">Transmembrane</keyword>
<keyword evidence="2" id="KW-1185">Reference proteome</keyword>
<dbReference type="WBParaSite" id="TREG1_86030.1">
    <property type="protein sequence ID" value="TREG1_86030.1"/>
    <property type="gene ID" value="TREG1_86030"/>
</dbReference>
<feature type="transmembrane region" description="Helical" evidence="1">
    <location>
        <begin position="89"/>
        <end position="109"/>
    </location>
</feature>
<accession>A0AA85KLB6</accession>
<feature type="transmembrane region" description="Helical" evidence="1">
    <location>
        <begin position="173"/>
        <end position="195"/>
    </location>
</feature>
<evidence type="ECO:0008006" key="4">
    <source>
        <dbReference type="Google" id="ProtNLM"/>
    </source>
</evidence>
<feature type="transmembrane region" description="Helical" evidence="1">
    <location>
        <begin position="12"/>
        <end position="33"/>
    </location>
</feature>
<dbReference type="AlphaFoldDB" id="A0AA85KLB6"/>
<protein>
    <recommendedName>
        <fullName evidence="4">RING-type domain-containing protein</fullName>
    </recommendedName>
</protein>
<organism evidence="2 3">
    <name type="scientific">Trichobilharzia regenti</name>
    <name type="common">Nasal bird schistosome</name>
    <dbReference type="NCBI Taxonomy" id="157069"/>
    <lineage>
        <taxon>Eukaryota</taxon>
        <taxon>Metazoa</taxon>
        <taxon>Spiralia</taxon>
        <taxon>Lophotrochozoa</taxon>
        <taxon>Platyhelminthes</taxon>
        <taxon>Trematoda</taxon>
        <taxon>Digenea</taxon>
        <taxon>Strigeidida</taxon>
        <taxon>Schistosomatoidea</taxon>
        <taxon>Schistosomatidae</taxon>
        <taxon>Trichobilharzia</taxon>
    </lineage>
</organism>
<proteinExistence type="predicted"/>